<dbReference type="SUPFAM" id="SSF54236">
    <property type="entry name" value="Ubiquitin-like"/>
    <property type="match status" value="1"/>
</dbReference>
<dbReference type="CDD" id="cd01795">
    <property type="entry name" value="Ubl_USP48"/>
    <property type="match status" value="1"/>
</dbReference>
<dbReference type="GO" id="GO:0004197">
    <property type="term" value="F:cysteine-type endopeptidase activity"/>
    <property type="evidence" value="ECO:0007669"/>
    <property type="project" value="InterPro"/>
</dbReference>
<dbReference type="GO" id="GO:0004843">
    <property type="term" value="F:cysteine-type deubiquitinase activity"/>
    <property type="evidence" value="ECO:0007669"/>
    <property type="project" value="InterPro"/>
</dbReference>
<keyword evidence="6" id="KW-1185">Reference proteome</keyword>
<evidence type="ECO:0000313" key="6">
    <source>
        <dbReference type="Proteomes" id="UP000094527"/>
    </source>
</evidence>
<evidence type="ECO:0000313" key="5">
    <source>
        <dbReference type="EMBL" id="ODM99523.1"/>
    </source>
</evidence>
<evidence type="ECO:0000256" key="1">
    <source>
        <dbReference type="ARBA" id="ARBA00009085"/>
    </source>
</evidence>
<dbReference type="STRING" id="48709.A0A1D2N2L4"/>
<keyword evidence="5" id="KW-0378">Hydrolase</keyword>
<dbReference type="InterPro" id="IPR006615">
    <property type="entry name" value="Pept_C19_DUSP"/>
</dbReference>
<evidence type="ECO:0000256" key="2">
    <source>
        <dbReference type="ARBA" id="ARBA00035173"/>
    </source>
</evidence>
<evidence type="ECO:0000259" key="4">
    <source>
        <dbReference type="Pfam" id="PF06337"/>
    </source>
</evidence>
<feature type="domain" description="DUSP" evidence="4">
    <location>
        <begin position="218"/>
        <end position="305"/>
    </location>
</feature>
<proteinExistence type="inferred from homology"/>
<comment type="caution">
    <text evidence="5">The sequence shown here is derived from an EMBL/GenBank/DDBJ whole genome shotgun (WGS) entry which is preliminary data.</text>
</comment>
<sequence length="502" mass="57234">ANVWYENYQGGPRLKSEDLCETCVQMQCKKLRALAQLDDDSKQLSELVKKCDSECAPYLKVGQDIPNSVLATKVWISKESLRNWKKIAKRAIDGPSQVALDKADQNKENEVQQVSSEEGNGDIGSFNADLFCEHGNMSPDPSTRRLIPKEAWAIIEKYFSNSVMLVATDSMSCDDCRNLEQQNTIEVQRSKEIAAKQRSALGDLYCNRNRPDIDKVGELYIVSTNFVQEWKRFIKDPSRHRPVVNINNRTLICEHEKFMYPMMFVSEFLKCNEEADEMVLLITPEEWLFMEENFECDQEIKVNVLNLDKKDNLEYRPDICNTCAESWLEGAFRRQFQYQDAPIYVIRREKGETFESEDEDAPKTTNIVSGKREVKPVNPDAWMQGFAGSNSVRRSQRPRNAKGEKTYKVSATTTIKELKSKICTDFKTLLSDQHLYYGSNELDNLSKKLQDYDIPAGAKLYLEIDTAENGSMDEPMSTVETGFQGTLLQGGSAFGDTRSPSS</sequence>
<feature type="non-terminal residue" evidence="5">
    <location>
        <position position="1"/>
    </location>
</feature>
<dbReference type="InterPro" id="IPR000626">
    <property type="entry name" value="Ubiquitin-like_dom"/>
</dbReference>
<name>A0A1D2N2L4_ORCCI</name>
<gene>
    <name evidence="5" type="ORF">Ocin01_07156</name>
</gene>
<dbReference type="AlphaFoldDB" id="A0A1D2N2L4"/>
<dbReference type="Pfam" id="PF00240">
    <property type="entry name" value="ubiquitin"/>
    <property type="match status" value="1"/>
</dbReference>
<feature type="domain" description="Ubiquitin-like" evidence="3">
    <location>
        <begin position="404"/>
        <end position="464"/>
    </location>
</feature>
<dbReference type="OMA" id="STANEYP"/>
<comment type="similarity">
    <text evidence="1">Belongs to the peptidase C19 family.</text>
</comment>
<dbReference type="Proteomes" id="UP000094527">
    <property type="component" value="Unassembled WGS sequence"/>
</dbReference>
<dbReference type="GO" id="GO:0016579">
    <property type="term" value="P:protein deubiquitination"/>
    <property type="evidence" value="ECO:0007669"/>
    <property type="project" value="InterPro"/>
</dbReference>
<dbReference type="Gene3D" id="3.10.20.90">
    <property type="entry name" value="Phosphatidylinositol 3-kinase Catalytic Subunit, Chain A, domain 1"/>
    <property type="match status" value="1"/>
</dbReference>
<organism evidence="5 6">
    <name type="scientific">Orchesella cincta</name>
    <name type="common">Springtail</name>
    <name type="synonym">Podura cincta</name>
    <dbReference type="NCBI Taxonomy" id="48709"/>
    <lineage>
        <taxon>Eukaryota</taxon>
        <taxon>Metazoa</taxon>
        <taxon>Ecdysozoa</taxon>
        <taxon>Arthropoda</taxon>
        <taxon>Hexapoda</taxon>
        <taxon>Collembola</taxon>
        <taxon>Entomobryomorpha</taxon>
        <taxon>Entomobryoidea</taxon>
        <taxon>Orchesellidae</taxon>
        <taxon>Orchesellinae</taxon>
        <taxon>Orchesella</taxon>
    </lineage>
</organism>
<protein>
    <recommendedName>
        <fullName evidence="2">Ubiquitin carboxyl-terminal hydrolase 48</fullName>
    </recommendedName>
</protein>
<accession>A0A1D2N2L4</accession>
<dbReference type="SUPFAM" id="SSF143791">
    <property type="entry name" value="DUSP-like"/>
    <property type="match status" value="1"/>
</dbReference>
<dbReference type="OrthoDB" id="289038at2759"/>
<dbReference type="InterPro" id="IPR029071">
    <property type="entry name" value="Ubiquitin-like_domsf"/>
</dbReference>
<dbReference type="Pfam" id="PF06337">
    <property type="entry name" value="DUSP"/>
    <property type="match status" value="1"/>
</dbReference>
<evidence type="ECO:0000259" key="3">
    <source>
        <dbReference type="Pfam" id="PF00240"/>
    </source>
</evidence>
<dbReference type="InterPro" id="IPR044743">
    <property type="entry name" value="Ubl_USP48"/>
</dbReference>
<dbReference type="InterPro" id="IPR035927">
    <property type="entry name" value="DUSP-like_sf"/>
</dbReference>
<dbReference type="EMBL" id="LJIJ01000273">
    <property type="protein sequence ID" value="ODM99523.1"/>
    <property type="molecule type" value="Genomic_DNA"/>
</dbReference>
<reference evidence="5 6" key="1">
    <citation type="journal article" date="2016" name="Genome Biol. Evol.">
        <title>Gene Family Evolution Reflects Adaptation to Soil Environmental Stressors in the Genome of the Collembolan Orchesella cincta.</title>
        <authorList>
            <person name="Faddeeva-Vakhrusheva A."/>
            <person name="Derks M.F."/>
            <person name="Anvar S.Y."/>
            <person name="Agamennone V."/>
            <person name="Suring W."/>
            <person name="Smit S."/>
            <person name="van Straalen N.M."/>
            <person name="Roelofs D."/>
        </authorList>
    </citation>
    <scope>NUCLEOTIDE SEQUENCE [LARGE SCALE GENOMIC DNA]</scope>
    <source>
        <tissue evidence="5">Mixed pool</tissue>
    </source>
</reference>